<dbReference type="PANTHER" id="PTHR12110">
    <property type="entry name" value="HYDROXYPYRUVATE ISOMERASE"/>
    <property type="match status" value="1"/>
</dbReference>
<dbReference type="OrthoDB" id="9801426at2"/>
<accession>A0A418MFB7</accession>
<keyword evidence="2" id="KW-0413">Isomerase</keyword>
<dbReference type="RefSeq" id="WP_119667337.1">
    <property type="nucleotide sequence ID" value="NZ_QXED01000002.1"/>
</dbReference>
<feature type="domain" description="Xylose isomerase-like TIM barrel" evidence="1">
    <location>
        <begin position="26"/>
        <end position="274"/>
    </location>
</feature>
<dbReference type="AlphaFoldDB" id="A0A418MFB7"/>
<dbReference type="Gene3D" id="3.20.20.150">
    <property type="entry name" value="Divalent-metal-dependent TIM barrel enzymes"/>
    <property type="match status" value="1"/>
</dbReference>
<keyword evidence="3" id="KW-1185">Reference proteome</keyword>
<name>A0A418MFB7_9BACT</name>
<proteinExistence type="predicted"/>
<comment type="caution">
    <text evidence="2">The sequence shown here is derived from an EMBL/GenBank/DDBJ whole genome shotgun (WGS) entry which is preliminary data.</text>
</comment>
<dbReference type="InterPro" id="IPR036237">
    <property type="entry name" value="Xyl_isomerase-like_sf"/>
</dbReference>
<dbReference type="SUPFAM" id="SSF51658">
    <property type="entry name" value="Xylose isomerase-like"/>
    <property type="match status" value="1"/>
</dbReference>
<organism evidence="2 3">
    <name type="scientific">Fibrisoma montanum</name>
    <dbReference type="NCBI Taxonomy" id="2305895"/>
    <lineage>
        <taxon>Bacteria</taxon>
        <taxon>Pseudomonadati</taxon>
        <taxon>Bacteroidota</taxon>
        <taxon>Cytophagia</taxon>
        <taxon>Cytophagales</taxon>
        <taxon>Spirosomataceae</taxon>
        <taxon>Fibrisoma</taxon>
    </lineage>
</organism>
<evidence type="ECO:0000259" key="1">
    <source>
        <dbReference type="Pfam" id="PF01261"/>
    </source>
</evidence>
<reference evidence="2 3" key="1">
    <citation type="submission" date="2018-08" db="EMBL/GenBank/DDBJ databases">
        <title>Fibrisoma montanum sp. nov., isolated from Danxia mountain soil.</title>
        <authorList>
            <person name="Huang Y."/>
        </authorList>
    </citation>
    <scope>NUCLEOTIDE SEQUENCE [LARGE SCALE GENOMIC DNA]</scope>
    <source>
        <strain evidence="2 3">HYT19</strain>
    </source>
</reference>
<dbReference type="InterPro" id="IPR013022">
    <property type="entry name" value="Xyl_isomerase-like_TIM-brl"/>
</dbReference>
<sequence>MNKVGVNLFLWTTSMDEDLSDTLLFLKNTGFDFVEVPISTTDIAKWERIGEQLDELGLERVACSICGPEYSLISPDAAVRRAAVERLKAVIDCTVAMGATLLTGPYHSGFKTFAGRPATKQEWTWSVDGMREVADYAANQGITLAIEYLNRFETYLLTCTDDLIRYVEAVDHPNCRLMFDTFHANIEEKDVAEALRQSAPYLVHVQISENDRSTPGQGNVDFSSVFEALRDIDYDGTISIEAFGQTPTDLAAAAHIVRPMFESPEQLVTDGLAFIQKKLGVGVATSVQVNL</sequence>
<dbReference type="EMBL" id="QXED01000002">
    <property type="protein sequence ID" value="RIV25455.1"/>
    <property type="molecule type" value="Genomic_DNA"/>
</dbReference>
<dbReference type="Proteomes" id="UP000283523">
    <property type="component" value="Unassembled WGS sequence"/>
</dbReference>
<dbReference type="Pfam" id="PF01261">
    <property type="entry name" value="AP_endonuc_2"/>
    <property type="match status" value="1"/>
</dbReference>
<gene>
    <name evidence="2" type="ORF">DYU11_09160</name>
</gene>
<dbReference type="InterPro" id="IPR050312">
    <property type="entry name" value="IolE/XylAMocC-like"/>
</dbReference>
<evidence type="ECO:0000313" key="3">
    <source>
        <dbReference type="Proteomes" id="UP000283523"/>
    </source>
</evidence>
<dbReference type="GO" id="GO:0016853">
    <property type="term" value="F:isomerase activity"/>
    <property type="evidence" value="ECO:0007669"/>
    <property type="project" value="UniProtKB-KW"/>
</dbReference>
<protein>
    <submittedName>
        <fullName evidence="2">Sugar phosphate isomerase/epimerase</fullName>
    </submittedName>
</protein>
<evidence type="ECO:0000313" key="2">
    <source>
        <dbReference type="EMBL" id="RIV25455.1"/>
    </source>
</evidence>